<name>F2DQH4_HORVV</name>
<proteinExistence type="evidence at transcript level"/>
<protein>
    <submittedName>
        <fullName evidence="1">Predicted protein</fullName>
    </submittedName>
</protein>
<reference evidence="1" key="1">
    <citation type="journal article" date="2011" name="Plant Physiol.">
        <title>Comprehensive sequence analysis of 24,783 barley full-length cDNAs derived from 12 clone libraries.</title>
        <authorList>
            <person name="Matsumoto T."/>
            <person name="Tanaka T."/>
            <person name="Sakai H."/>
            <person name="Amano N."/>
            <person name="Kanamori H."/>
            <person name="Kurita K."/>
            <person name="Kikuta A."/>
            <person name="Kamiya K."/>
            <person name="Yamamoto M."/>
            <person name="Ikawa H."/>
            <person name="Fujii N."/>
            <person name="Hori K."/>
            <person name="Itoh T."/>
            <person name="Sato K."/>
        </authorList>
    </citation>
    <scope>NUCLEOTIDE SEQUENCE</scope>
    <source>
        <tissue evidence="1">Shoot and root</tissue>
    </source>
</reference>
<evidence type="ECO:0000313" key="1">
    <source>
        <dbReference type="EMBL" id="BAJ97345.1"/>
    </source>
</evidence>
<sequence length="129" mass="14684">MFSNFVENFDLLIGELTFDPQEYLQINLKMINYLEKHLVYKKLWKHYIVQALLATPQNAANTPEVDALVLKLLSSGEVDQETVALALRTQLKGNRFYSFLQQLLVGDYEAFSSSSKESLNGHGVEVNDL</sequence>
<accession>F2DQH4</accession>
<dbReference type="EMBL" id="AK366142">
    <property type="protein sequence ID" value="BAJ97345.1"/>
    <property type="molecule type" value="mRNA"/>
</dbReference>
<organism evidence="1">
    <name type="scientific">Hordeum vulgare subsp. vulgare</name>
    <name type="common">Domesticated barley</name>
    <dbReference type="NCBI Taxonomy" id="112509"/>
    <lineage>
        <taxon>Eukaryota</taxon>
        <taxon>Viridiplantae</taxon>
        <taxon>Streptophyta</taxon>
        <taxon>Embryophyta</taxon>
        <taxon>Tracheophyta</taxon>
        <taxon>Spermatophyta</taxon>
        <taxon>Magnoliopsida</taxon>
        <taxon>Liliopsida</taxon>
        <taxon>Poales</taxon>
        <taxon>Poaceae</taxon>
        <taxon>BOP clade</taxon>
        <taxon>Pooideae</taxon>
        <taxon>Triticodae</taxon>
        <taxon>Triticeae</taxon>
        <taxon>Hordeinae</taxon>
        <taxon>Hordeum</taxon>
    </lineage>
</organism>
<dbReference type="AlphaFoldDB" id="F2DQH4"/>